<sequence>MIQNLDLPEYQQQVVRKAEKLWIFDTIRKKYVLLTPEEWVRQQIVCWLSEQYHYPKNLMQIEKGHYYHQKAKRTDIVVYDREGKPFMLIECKAMNVSLSQEVCEQAFLYNQTLQAPYVLLTNGLSYALMSFSENGFAFLEKIPEFA</sequence>
<dbReference type="RefSeq" id="WP_101359537.1">
    <property type="nucleotide sequence ID" value="NZ_NKXO01000042.1"/>
</dbReference>
<evidence type="ECO:0000259" key="1">
    <source>
        <dbReference type="Pfam" id="PF13588"/>
    </source>
</evidence>
<organism evidence="2 3">
    <name type="scientific">Raineya orbicola</name>
    <dbReference type="NCBI Taxonomy" id="2016530"/>
    <lineage>
        <taxon>Bacteria</taxon>
        <taxon>Pseudomonadati</taxon>
        <taxon>Bacteroidota</taxon>
        <taxon>Cytophagia</taxon>
        <taxon>Cytophagales</taxon>
        <taxon>Raineyaceae</taxon>
        <taxon>Raineya</taxon>
    </lineage>
</organism>
<gene>
    <name evidence="2" type="ORF">Rain11_2275</name>
</gene>
<keyword evidence="3" id="KW-1185">Reference proteome</keyword>
<evidence type="ECO:0000313" key="3">
    <source>
        <dbReference type="Proteomes" id="UP000233387"/>
    </source>
</evidence>
<evidence type="ECO:0000313" key="2">
    <source>
        <dbReference type="EMBL" id="PKQ66746.1"/>
    </source>
</evidence>
<name>A0A2N3I8V7_9BACT</name>
<accession>A0A2N3I8V7</accession>
<reference evidence="2 3" key="1">
    <citation type="submission" date="2017-06" db="EMBL/GenBank/DDBJ databases">
        <title>Raineya orbicola gen. nov., sp. nov. a slightly thermophilic bacterium of the phylum Bacteroidetes and the description of Raineyaceae fam. nov.</title>
        <authorList>
            <person name="Albuquerque L."/>
            <person name="Polonia A.R.M."/>
            <person name="Barroso C."/>
            <person name="Froufe H.J.C."/>
            <person name="Lage O."/>
            <person name="Lobo-Da-Cunha A."/>
            <person name="Egas C."/>
            <person name="Da Costa M.S."/>
        </authorList>
    </citation>
    <scope>NUCLEOTIDE SEQUENCE [LARGE SCALE GENOMIC DNA]</scope>
    <source>
        <strain evidence="2 3">SPSPC-11</strain>
    </source>
</reference>
<feature type="domain" description="Type I restriction enzyme R protein N-terminal" evidence="1">
    <location>
        <begin position="36"/>
        <end position="143"/>
    </location>
</feature>
<dbReference type="EMBL" id="NKXO01000042">
    <property type="protein sequence ID" value="PKQ66746.1"/>
    <property type="molecule type" value="Genomic_DNA"/>
</dbReference>
<dbReference type="InterPro" id="IPR029464">
    <property type="entry name" value="HSDR_N"/>
</dbReference>
<dbReference type="OrthoDB" id="9790377at2"/>
<protein>
    <submittedName>
        <fullName evidence="2">Type I restriction enzyme R protein N terminus</fullName>
    </submittedName>
</protein>
<dbReference type="Gene3D" id="3.90.1570.30">
    <property type="match status" value="1"/>
</dbReference>
<dbReference type="Pfam" id="PF13588">
    <property type="entry name" value="HSDR_N_2"/>
    <property type="match status" value="1"/>
</dbReference>
<proteinExistence type="predicted"/>
<dbReference type="AlphaFoldDB" id="A0A2N3I8V7"/>
<comment type="caution">
    <text evidence="2">The sequence shown here is derived from an EMBL/GenBank/DDBJ whole genome shotgun (WGS) entry which is preliminary data.</text>
</comment>
<dbReference type="Proteomes" id="UP000233387">
    <property type="component" value="Unassembled WGS sequence"/>
</dbReference>